<dbReference type="EMBL" id="JBBPEH010000014">
    <property type="protein sequence ID" value="KAK7530226.1"/>
    <property type="molecule type" value="Genomic_DNA"/>
</dbReference>
<evidence type="ECO:0000313" key="3">
    <source>
        <dbReference type="Proteomes" id="UP001360953"/>
    </source>
</evidence>
<proteinExistence type="predicted"/>
<evidence type="ECO:0000313" key="2">
    <source>
        <dbReference type="EMBL" id="KAK7530226.1"/>
    </source>
</evidence>
<keyword evidence="3" id="KW-1185">Reference proteome</keyword>
<name>A0ABR1L4T1_9PEZI</name>
<feature type="region of interest" description="Disordered" evidence="1">
    <location>
        <begin position="122"/>
        <end position="180"/>
    </location>
</feature>
<protein>
    <submittedName>
        <fullName evidence="2">Uncharacterized protein</fullName>
    </submittedName>
</protein>
<dbReference type="GeneID" id="92035542"/>
<comment type="caution">
    <text evidence="2">The sequence shown here is derived from an EMBL/GenBank/DDBJ whole genome shotgun (WGS) entry which is preliminary data.</text>
</comment>
<feature type="compositionally biased region" description="Basic and acidic residues" evidence="1">
    <location>
        <begin position="131"/>
        <end position="140"/>
    </location>
</feature>
<evidence type="ECO:0000256" key="1">
    <source>
        <dbReference type="SAM" id="MobiDB-lite"/>
    </source>
</evidence>
<organism evidence="2 3">
    <name type="scientific">Phyllosticta citribraziliensis</name>
    <dbReference type="NCBI Taxonomy" id="989973"/>
    <lineage>
        <taxon>Eukaryota</taxon>
        <taxon>Fungi</taxon>
        <taxon>Dikarya</taxon>
        <taxon>Ascomycota</taxon>
        <taxon>Pezizomycotina</taxon>
        <taxon>Dothideomycetes</taxon>
        <taxon>Dothideomycetes incertae sedis</taxon>
        <taxon>Botryosphaeriales</taxon>
        <taxon>Phyllostictaceae</taxon>
        <taxon>Phyllosticta</taxon>
    </lineage>
</organism>
<dbReference type="Proteomes" id="UP001360953">
    <property type="component" value="Unassembled WGS sequence"/>
</dbReference>
<dbReference type="RefSeq" id="XP_066650465.1">
    <property type="nucleotide sequence ID" value="XM_066802636.1"/>
</dbReference>
<gene>
    <name evidence="2" type="ORF">J3D65DRAFT_662535</name>
</gene>
<accession>A0ABR1L4T1</accession>
<reference evidence="2 3" key="1">
    <citation type="submission" date="2024-04" db="EMBL/GenBank/DDBJ databases">
        <title>Phyllosticta paracitricarpa is synonymous to the EU quarantine fungus P. citricarpa based on phylogenomic analyses.</title>
        <authorList>
            <consortium name="Lawrence Berkeley National Laboratory"/>
            <person name="Van ingen-buijs V.A."/>
            <person name="Van westerhoven A.C."/>
            <person name="Haridas S."/>
            <person name="Skiadas P."/>
            <person name="Martin F."/>
            <person name="Groenewald J.Z."/>
            <person name="Crous P.W."/>
            <person name="Seidl M.F."/>
        </authorList>
    </citation>
    <scope>NUCLEOTIDE SEQUENCE [LARGE SCALE GENOMIC DNA]</scope>
    <source>
        <strain evidence="2 3">CPC 17464</strain>
    </source>
</reference>
<sequence>MPNHNKKVTLAKGEIQDIGVHNIMDEDLMPRAAATGWRQRKRPLINEPDTRPQRIDEWTPEFLFALQMLLRECGPAEKVKSLLRRQVHRRQNDTTLRVTTQLARGLLLSDVRLVHMEVVSKDGGAPTAQAGDKRKTRGDTPAEDENGATQQPPTKKARAAASEESSDVLGRQNATVSQHKDKREPWVWDMLFQDLDRLREIELAMEHVEERIENEPTKRFGATFAIKRLGETLDDMDSNRPDDFGCACLEVSV</sequence>